<dbReference type="SUPFAM" id="SSF52777">
    <property type="entry name" value="CoA-dependent acyltransferases"/>
    <property type="match status" value="1"/>
</dbReference>
<protein>
    <recommendedName>
        <fullName evidence="4">diacylglycerol O-acyltransferase</fullName>
        <ecNumber evidence="4">2.3.1.20</ecNumber>
    </recommendedName>
</protein>
<dbReference type="Gene3D" id="3.30.559.10">
    <property type="entry name" value="Chloramphenicol acetyltransferase-like domain"/>
    <property type="match status" value="1"/>
</dbReference>
<dbReference type="InterPro" id="IPR004255">
    <property type="entry name" value="O-acyltransferase_WSD1_N"/>
</dbReference>
<reference evidence="15" key="1">
    <citation type="journal article" date="2019" name="Int. J. Syst. Evol. Microbiol.">
        <title>The Global Catalogue of Microorganisms (GCM) 10K type strain sequencing project: providing services to taxonomists for standard genome sequencing and annotation.</title>
        <authorList>
            <consortium name="The Broad Institute Genomics Platform"/>
            <consortium name="The Broad Institute Genome Sequencing Center for Infectious Disease"/>
            <person name="Wu L."/>
            <person name="Ma J."/>
        </authorList>
    </citation>
    <scope>NUCLEOTIDE SEQUENCE [LARGE SCALE GENOMIC DNA]</scope>
    <source>
        <strain evidence="15">DFY41</strain>
    </source>
</reference>
<feature type="region of interest" description="Disordered" evidence="11">
    <location>
        <begin position="154"/>
        <end position="185"/>
    </location>
</feature>
<evidence type="ECO:0000256" key="6">
    <source>
        <dbReference type="ARBA" id="ARBA00022679"/>
    </source>
</evidence>
<evidence type="ECO:0000256" key="9">
    <source>
        <dbReference type="ARBA" id="ARBA00023315"/>
    </source>
</evidence>
<dbReference type="Pfam" id="PF03007">
    <property type="entry name" value="WS_DGAT_cat"/>
    <property type="match status" value="1"/>
</dbReference>
<dbReference type="InterPro" id="IPR009721">
    <property type="entry name" value="O-acyltransferase_WSD1_C"/>
</dbReference>
<evidence type="ECO:0000256" key="7">
    <source>
        <dbReference type="ARBA" id="ARBA00022798"/>
    </source>
</evidence>
<name>A0ABW0BJX8_9ACTN</name>
<feature type="domain" description="O-acyltransferase WSD1-like N-terminal" evidence="12">
    <location>
        <begin position="10"/>
        <end position="311"/>
    </location>
</feature>
<comment type="caution">
    <text evidence="14">The sequence shown here is derived from an EMBL/GenBank/DDBJ whole genome shotgun (WGS) entry which is preliminary data.</text>
</comment>
<evidence type="ECO:0000256" key="1">
    <source>
        <dbReference type="ARBA" id="ARBA00004771"/>
    </source>
</evidence>
<dbReference type="EC" id="2.3.1.20" evidence="4"/>
<comment type="pathway">
    <text evidence="2">Lipid metabolism.</text>
</comment>
<dbReference type="InterPro" id="IPR023213">
    <property type="entry name" value="CAT-like_dom_sf"/>
</dbReference>
<proteinExistence type="inferred from homology"/>
<dbReference type="PANTHER" id="PTHR31650:SF1">
    <property type="entry name" value="WAX ESTER SYNTHASE_DIACYLGLYCEROL ACYLTRANSFERASE 4-RELATED"/>
    <property type="match status" value="1"/>
</dbReference>
<evidence type="ECO:0000256" key="11">
    <source>
        <dbReference type="SAM" id="MobiDB-lite"/>
    </source>
</evidence>
<dbReference type="InterPro" id="IPR045034">
    <property type="entry name" value="O-acyltransferase_WSD1-like"/>
</dbReference>
<evidence type="ECO:0000256" key="3">
    <source>
        <dbReference type="ARBA" id="ARBA00009587"/>
    </source>
</evidence>
<sequence>MTQGQPLGVQDALWLEMDKPGNLMVVDSLFWTAEPIDWDRYREATKERLWDRFPVFRSVAVRREDGGWWWEEQPDADFEDRYERVVLAAPGGDAELQELIASQRTVPLDRSEPLWQAVLVDGFHGGSAVLFRAHHAIADGIRMVQLTLSVFDTSPDGAASRRPTPRRPERVVPTSPAGSPPARSRASLTSQALSQATNVAGVSLQLARSTVTNPVGAAHSALAMSESLVGSVESRARAALGTRGRPGLPSFLAGVPGDVDTVRKLVLGTRNDNTRWTGKVGEHKAIAWSPSIPLDEVKATAHANDATVNDVLVACVAESLRAYLEEHRSVCHSVTWDVPVNLKPFDPTLPLVLGNSFALVQLELPTNIDDPVRTLEVVRRRMDRIKRGHEAVVDFGVQAVISRMSKRLYRASIDLLANRAIGVLTNVPGPQVPLYVAGQKVEGMMGWAPLTADQVMSFTIYSYDGKVFVGIAADAGLVPDHEQIVDGFADAFRRLKLLTAARAG</sequence>
<gene>
    <name evidence="14" type="ORF">ACFPGP_12545</name>
</gene>
<organism evidence="14 15">
    <name type="scientific">Nocardioides taihuensis</name>
    <dbReference type="NCBI Taxonomy" id="1835606"/>
    <lineage>
        <taxon>Bacteria</taxon>
        <taxon>Bacillati</taxon>
        <taxon>Actinomycetota</taxon>
        <taxon>Actinomycetes</taxon>
        <taxon>Propionibacteriales</taxon>
        <taxon>Nocardioidaceae</taxon>
        <taxon>Nocardioides</taxon>
    </lineage>
</organism>
<comment type="similarity">
    <text evidence="3">Belongs to the long-chain O-acyltransferase family.</text>
</comment>
<dbReference type="Proteomes" id="UP001596087">
    <property type="component" value="Unassembled WGS sequence"/>
</dbReference>
<dbReference type="PANTHER" id="PTHR31650">
    <property type="entry name" value="O-ACYLTRANSFERASE (WSD1-LIKE) FAMILY PROTEIN"/>
    <property type="match status" value="1"/>
</dbReference>
<evidence type="ECO:0000259" key="12">
    <source>
        <dbReference type="Pfam" id="PF03007"/>
    </source>
</evidence>
<dbReference type="EMBL" id="JBHSKD010000012">
    <property type="protein sequence ID" value="MFC5177508.1"/>
    <property type="molecule type" value="Genomic_DNA"/>
</dbReference>
<evidence type="ECO:0000259" key="13">
    <source>
        <dbReference type="Pfam" id="PF06974"/>
    </source>
</evidence>
<evidence type="ECO:0000313" key="15">
    <source>
        <dbReference type="Proteomes" id="UP001596087"/>
    </source>
</evidence>
<evidence type="ECO:0000256" key="5">
    <source>
        <dbReference type="ARBA" id="ARBA00022516"/>
    </source>
</evidence>
<keyword evidence="6" id="KW-0808">Transferase</keyword>
<dbReference type="Pfam" id="PF06974">
    <property type="entry name" value="WS_DGAT_C"/>
    <property type="match status" value="1"/>
</dbReference>
<feature type="domain" description="O-acyltransferase WSD1 C-terminal" evidence="13">
    <location>
        <begin position="354"/>
        <end position="496"/>
    </location>
</feature>
<comment type="pathway">
    <text evidence="1">Glycerolipid metabolism; triacylglycerol biosynthesis.</text>
</comment>
<keyword evidence="8" id="KW-0443">Lipid metabolism</keyword>
<comment type="catalytic activity">
    <reaction evidence="10">
        <text>an acyl-CoA + a 1,2-diacyl-sn-glycerol = a triacyl-sn-glycerol + CoA</text>
        <dbReference type="Rhea" id="RHEA:10868"/>
        <dbReference type="ChEBI" id="CHEBI:17815"/>
        <dbReference type="ChEBI" id="CHEBI:57287"/>
        <dbReference type="ChEBI" id="CHEBI:58342"/>
        <dbReference type="ChEBI" id="CHEBI:64615"/>
        <dbReference type="EC" id="2.3.1.20"/>
    </reaction>
</comment>
<keyword evidence="5" id="KW-0444">Lipid biosynthesis</keyword>
<accession>A0ABW0BJX8</accession>
<keyword evidence="9" id="KW-0012">Acyltransferase</keyword>
<evidence type="ECO:0000256" key="10">
    <source>
        <dbReference type="ARBA" id="ARBA00048109"/>
    </source>
</evidence>
<keyword evidence="7" id="KW-0319">Glycerol metabolism</keyword>
<evidence type="ECO:0000256" key="2">
    <source>
        <dbReference type="ARBA" id="ARBA00005189"/>
    </source>
</evidence>
<keyword evidence="15" id="KW-1185">Reference proteome</keyword>
<evidence type="ECO:0000256" key="4">
    <source>
        <dbReference type="ARBA" id="ARBA00013244"/>
    </source>
</evidence>
<evidence type="ECO:0000313" key="14">
    <source>
        <dbReference type="EMBL" id="MFC5177508.1"/>
    </source>
</evidence>
<dbReference type="RefSeq" id="WP_378590593.1">
    <property type="nucleotide sequence ID" value="NZ_JBHSKD010000012.1"/>
</dbReference>
<evidence type="ECO:0000256" key="8">
    <source>
        <dbReference type="ARBA" id="ARBA00023098"/>
    </source>
</evidence>